<proteinExistence type="predicted"/>
<comment type="caution">
    <text evidence="8">The sequence shown here is derived from an EMBL/GenBank/DDBJ whole genome shotgun (WGS) entry which is preliminary data.</text>
</comment>
<dbReference type="PANTHER" id="PTHR34820">
    <property type="entry name" value="INNER MEMBRANE PROTEIN YEBZ"/>
    <property type="match status" value="1"/>
</dbReference>
<feature type="domain" description="Copper resistance protein D" evidence="7">
    <location>
        <begin position="197"/>
        <end position="290"/>
    </location>
</feature>
<dbReference type="PANTHER" id="PTHR34820:SF4">
    <property type="entry name" value="INNER MEMBRANE PROTEIN YEBZ"/>
    <property type="match status" value="1"/>
</dbReference>
<keyword evidence="4 6" id="KW-1133">Transmembrane helix</keyword>
<name>A0ABP7SI97_9BURK</name>
<evidence type="ECO:0000313" key="9">
    <source>
        <dbReference type="Proteomes" id="UP001501353"/>
    </source>
</evidence>
<accession>A0ABP7SI97</accession>
<reference evidence="9" key="1">
    <citation type="journal article" date="2019" name="Int. J. Syst. Evol. Microbiol.">
        <title>The Global Catalogue of Microorganisms (GCM) 10K type strain sequencing project: providing services to taxonomists for standard genome sequencing and annotation.</title>
        <authorList>
            <consortium name="The Broad Institute Genomics Platform"/>
            <consortium name="The Broad Institute Genome Sequencing Center for Infectious Disease"/>
            <person name="Wu L."/>
            <person name="Ma J."/>
        </authorList>
    </citation>
    <scope>NUCLEOTIDE SEQUENCE [LARGE SCALE GENOMIC DNA]</scope>
    <source>
        <strain evidence="9">JCM 16673</strain>
    </source>
</reference>
<feature type="transmembrane region" description="Helical" evidence="6">
    <location>
        <begin position="271"/>
        <end position="290"/>
    </location>
</feature>
<comment type="subcellular location">
    <subcellularLocation>
        <location evidence="1">Cell membrane</location>
        <topology evidence="1">Multi-pass membrane protein</topology>
    </subcellularLocation>
</comment>
<dbReference type="EMBL" id="BAAAZE010000001">
    <property type="protein sequence ID" value="GAA4011904.1"/>
    <property type="molecule type" value="Genomic_DNA"/>
</dbReference>
<evidence type="ECO:0000256" key="3">
    <source>
        <dbReference type="ARBA" id="ARBA00022692"/>
    </source>
</evidence>
<dbReference type="InterPro" id="IPR008457">
    <property type="entry name" value="Cu-R_CopD_dom"/>
</dbReference>
<sequence length="299" mass="31386">MDQVALLQISSALLLNVGFIWLVGSWFARRWLGSSGVKRNDVEPALRKLDLVAAGVSAVASVVALYAATAVMGGISLQEAGPMFWMMLSTTHYGHIGCLTILAMMILFAIRVRGGTSGASDTASLLTIVAFAITRASMGHAGENGILSVSLAAEVVHFFSIGLWTGAVIVSAYFVLTPQRVATLALAVTDRYLNVMSRGVMLAVILIIGTGLYNAWHRIGTVEQLTRSSYGLTLLVKIALVACAIGLGGYNKFFGLPAAGRSARGVAVVRRVLQIESVLLLGALAAAAILTSQQPPTAI</sequence>
<dbReference type="Proteomes" id="UP001501353">
    <property type="component" value="Unassembled WGS sequence"/>
</dbReference>
<organism evidence="8 9">
    <name type="scientific">Actimicrobium antarcticum</name>
    <dbReference type="NCBI Taxonomy" id="1051899"/>
    <lineage>
        <taxon>Bacteria</taxon>
        <taxon>Pseudomonadati</taxon>
        <taxon>Pseudomonadota</taxon>
        <taxon>Betaproteobacteria</taxon>
        <taxon>Burkholderiales</taxon>
        <taxon>Oxalobacteraceae</taxon>
        <taxon>Actimicrobium</taxon>
    </lineage>
</organism>
<dbReference type="RefSeq" id="WP_344761305.1">
    <property type="nucleotide sequence ID" value="NZ_BAAAZE010000001.1"/>
</dbReference>
<dbReference type="Pfam" id="PF05425">
    <property type="entry name" value="CopD"/>
    <property type="match status" value="1"/>
</dbReference>
<feature type="transmembrane region" description="Helical" evidence="6">
    <location>
        <begin position="197"/>
        <end position="216"/>
    </location>
</feature>
<keyword evidence="3 6" id="KW-0812">Transmembrane</keyword>
<evidence type="ECO:0000313" key="8">
    <source>
        <dbReference type="EMBL" id="GAA4011904.1"/>
    </source>
</evidence>
<evidence type="ECO:0000256" key="1">
    <source>
        <dbReference type="ARBA" id="ARBA00004651"/>
    </source>
</evidence>
<feature type="transmembrane region" description="Helical" evidence="6">
    <location>
        <begin position="6"/>
        <end position="28"/>
    </location>
</feature>
<protein>
    <recommendedName>
        <fullName evidence="7">Copper resistance protein D domain-containing protein</fullName>
    </recommendedName>
</protein>
<keyword evidence="5 6" id="KW-0472">Membrane</keyword>
<evidence type="ECO:0000256" key="5">
    <source>
        <dbReference type="ARBA" id="ARBA00023136"/>
    </source>
</evidence>
<keyword evidence="9" id="KW-1185">Reference proteome</keyword>
<feature type="transmembrane region" description="Helical" evidence="6">
    <location>
        <begin position="228"/>
        <end position="250"/>
    </location>
</feature>
<evidence type="ECO:0000256" key="2">
    <source>
        <dbReference type="ARBA" id="ARBA00022475"/>
    </source>
</evidence>
<evidence type="ECO:0000256" key="6">
    <source>
        <dbReference type="SAM" id="Phobius"/>
    </source>
</evidence>
<feature type="transmembrane region" description="Helical" evidence="6">
    <location>
        <begin position="122"/>
        <end position="138"/>
    </location>
</feature>
<evidence type="ECO:0000256" key="4">
    <source>
        <dbReference type="ARBA" id="ARBA00022989"/>
    </source>
</evidence>
<feature type="transmembrane region" description="Helical" evidence="6">
    <location>
        <begin position="92"/>
        <end position="110"/>
    </location>
</feature>
<gene>
    <name evidence="8" type="ORF">GCM10022212_01640</name>
</gene>
<evidence type="ECO:0000259" key="7">
    <source>
        <dbReference type="Pfam" id="PF05425"/>
    </source>
</evidence>
<feature type="transmembrane region" description="Helical" evidence="6">
    <location>
        <begin position="49"/>
        <end position="72"/>
    </location>
</feature>
<keyword evidence="2" id="KW-1003">Cell membrane</keyword>
<dbReference type="InterPro" id="IPR032694">
    <property type="entry name" value="CopC/D"/>
</dbReference>
<feature type="transmembrane region" description="Helical" evidence="6">
    <location>
        <begin position="158"/>
        <end position="176"/>
    </location>
</feature>